<dbReference type="InterPro" id="IPR011051">
    <property type="entry name" value="RmlC_Cupin_sf"/>
</dbReference>
<dbReference type="EMBL" id="VCPC01000002">
    <property type="protein sequence ID" value="TMV13332.1"/>
    <property type="molecule type" value="Genomic_DNA"/>
</dbReference>
<evidence type="ECO:0000313" key="2">
    <source>
        <dbReference type="EMBL" id="TMV13332.1"/>
    </source>
</evidence>
<comment type="caution">
    <text evidence="2">The sequence shown here is derived from an EMBL/GenBank/DDBJ whole genome shotgun (WGS) entry which is preliminary data.</text>
</comment>
<keyword evidence="3" id="KW-1185">Reference proteome</keyword>
<dbReference type="Pfam" id="PF07883">
    <property type="entry name" value="Cupin_2"/>
    <property type="match status" value="1"/>
</dbReference>
<accession>A0ABY2XAC2</accession>
<protein>
    <submittedName>
        <fullName evidence="2">Cupin domain-containing protein</fullName>
    </submittedName>
</protein>
<gene>
    <name evidence="2" type="ORF">FGK64_11310</name>
</gene>
<dbReference type="CDD" id="cd06982">
    <property type="entry name" value="cupin_BauB-like"/>
    <property type="match status" value="1"/>
</dbReference>
<evidence type="ECO:0000313" key="3">
    <source>
        <dbReference type="Proteomes" id="UP001191082"/>
    </source>
</evidence>
<dbReference type="RefSeq" id="WP_138863888.1">
    <property type="nucleotide sequence ID" value="NZ_VCPC01000002.1"/>
</dbReference>
<name>A0ABY2XAC2_9RHOB</name>
<dbReference type="InterPro" id="IPR014710">
    <property type="entry name" value="RmlC-like_jellyroll"/>
</dbReference>
<evidence type="ECO:0000259" key="1">
    <source>
        <dbReference type="Pfam" id="PF07883"/>
    </source>
</evidence>
<dbReference type="InterPro" id="IPR013096">
    <property type="entry name" value="Cupin_2"/>
</dbReference>
<proteinExistence type="predicted"/>
<dbReference type="Gene3D" id="2.60.120.10">
    <property type="entry name" value="Jelly Rolls"/>
    <property type="match status" value="1"/>
</dbReference>
<feature type="domain" description="Cupin type-2" evidence="1">
    <location>
        <begin position="20"/>
        <end position="91"/>
    </location>
</feature>
<dbReference type="SUPFAM" id="SSF51182">
    <property type="entry name" value="RmlC-like cupins"/>
    <property type="match status" value="1"/>
</dbReference>
<reference evidence="2 3" key="1">
    <citation type="submission" date="2019-05" db="EMBL/GenBank/DDBJ databases">
        <title>Marivita sp. nov. isolated from sea sediment.</title>
        <authorList>
            <person name="Kim W."/>
        </authorList>
    </citation>
    <scope>NUCLEOTIDE SEQUENCE [LARGE SCALE GENOMIC DNA]</scope>
    <source>
        <strain evidence="2 3">CAU 1492</strain>
    </source>
</reference>
<organism evidence="2 3">
    <name type="scientific">Arenibacterium halophilum</name>
    <dbReference type="NCBI Taxonomy" id="2583821"/>
    <lineage>
        <taxon>Bacteria</taxon>
        <taxon>Pseudomonadati</taxon>
        <taxon>Pseudomonadota</taxon>
        <taxon>Alphaproteobacteria</taxon>
        <taxon>Rhodobacterales</taxon>
        <taxon>Paracoccaceae</taxon>
        <taxon>Arenibacterium</taxon>
    </lineage>
</organism>
<dbReference type="Proteomes" id="UP001191082">
    <property type="component" value="Unassembled WGS sequence"/>
</dbReference>
<sequence>MRAAATATQLIDDDRVRVTRFDFAPGAETGWHEHGMDYVITTLTDCTMTLEEPGGATRTVQIEAGTSYRRDQGVNHNVINGGDAPMAFVEVELK</sequence>